<gene>
    <name evidence="2" type="ORF">A3A75_05935</name>
</gene>
<dbReference type="STRING" id="1802516.A3A75_05935"/>
<sequence>MSWFVLALIAIGTTSITTLIARVLMREEESNPIASAIVFQFMLCVFVAIFTFSLGKFAWPPPDVSILRFLLSHFFGRAVLFLAFRR</sequence>
<keyword evidence="1" id="KW-1133">Transmembrane helix</keyword>
<keyword evidence="1" id="KW-0472">Membrane</keyword>
<organism evidence="2 3">
    <name type="scientific">Candidatus Woesebacteria bacterium RIFCSPLOWO2_01_FULL_39_10</name>
    <dbReference type="NCBI Taxonomy" id="1802516"/>
    <lineage>
        <taxon>Bacteria</taxon>
        <taxon>Candidatus Woeseibacteriota</taxon>
    </lineage>
</organism>
<comment type="caution">
    <text evidence="2">The sequence shown here is derived from an EMBL/GenBank/DDBJ whole genome shotgun (WGS) entry which is preliminary data.</text>
</comment>
<feature type="transmembrane region" description="Helical" evidence="1">
    <location>
        <begin position="65"/>
        <end position="84"/>
    </location>
</feature>
<proteinExistence type="predicted"/>
<accession>A0A1F8B6L5</accession>
<feature type="transmembrane region" description="Helical" evidence="1">
    <location>
        <begin position="37"/>
        <end position="59"/>
    </location>
</feature>
<name>A0A1F8B6L5_9BACT</name>
<dbReference type="AlphaFoldDB" id="A0A1F8B6L5"/>
<dbReference type="Proteomes" id="UP000179018">
    <property type="component" value="Unassembled WGS sequence"/>
</dbReference>
<evidence type="ECO:0000313" key="2">
    <source>
        <dbReference type="EMBL" id="OGM59560.1"/>
    </source>
</evidence>
<keyword evidence="1" id="KW-0812">Transmembrane</keyword>
<evidence type="ECO:0000256" key="1">
    <source>
        <dbReference type="SAM" id="Phobius"/>
    </source>
</evidence>
<feature type="transmembrane region" description="Helical" evidence="1">
    <location>
        <begin position="6"/>
        <end position="25"/>
    </location>
</feature>
<protein>
    <submittedName>
        <fullName evidence="2">Uncharacterized protein</fullName>
    </submittedName>
</protein>
<reference evidence="2 3" key="1">
    <citation type="journal article" date="2016" name="Nat. Commun.">
        <title>Thousands of microbial genomes shed light on interconnected biogeochemical processes in an aquifer system.</title>
        <authorList>
            <person name="Anantharaman K."/>
            <person name="Brown C.T."/>
            <person name="Hug L.A."/>
            <person name="Sharon I."/>
            <person name="Castelle C.J."/>
            <person name="Probst A.J."/>
            <person name="Thomas B.C."/>
            <person name="Singh A."/>
            <person name="Wilkins M.J."/>
            <person name="Karaoz U."/>
            <person name="Brodie E.L."/>
            <person name="Williams K.H."/>
            <person name="Hubbard S.S."/>
            <person name="Banfield J.F."/>
        </authorList>
    </citation>
    <scope>NUCLEOTIDE SEQUENCE [LARGE SCALE GENOMIC DNA]</scope>
</reference>
<dbReference type="EMBL" id="MGHC01000020">
    <property type="protein sequence ID" value="OGM59560.1"/>
    <property type="molecule type" value="Genomic_DNA"/>
</dbReference>
<evidence type="ECO:0000313" key="3">
    <source>
        <dbReference type="Proteomes" id="UP000179018"/>
    </source>
</evidence>